<reference evidence="1" key="1">
    <citation type="submission" date="2014-12" db="EMBL/GenBank/DDBJ databases">
        <title>Insight into the proteome of Arion vulgaris.</title>
        <authorList>
            <person name="Aradska J."/>
            <person name="Bulat T."/>
            <person name="Smidak R."/>
            <person name="Sarate P."/>
            <person name="Gangsoo J."/>
            <person name="Sialana F."/>
            <person name="Bilban M."/>
            <person name="Lubec G."/>
        </authorList>
    </citation>
    <scope>NUCLEOTIDE SEQUENCE</scope>
    <source>
        <tissue evidence="1">Skin</tissue>
    </source>
</reference>
<organism evidence="1">
    <name type="scientific">Arion vulgaris</name>
    <dbReference type="NCBI Taxonomy" id="1028688"/>
    <lineage>
        <taxon>Eukaryota</taxon>
        <taxon>Metazoa</taxon>
        <taxon>Spiralia</taxon>
        <taxon>Lophotrochozoa</taxon>
        <taxon>Mollusca</taxon>
        <taxon>Gastropoda</taxon>
        <taxon>Heterobranchia</taxon>
        <taxon>Euthyneura</taxon>
        <taxon>Panpulmonata</taxon>
        <taxon>Eupulmonata</taxon>
        <taxon>Stylommatophora</taxon>
        <taxon>Helicina</taxon>
        <taxon>Arionoidea</taxon>
        <taxon>Arionidae</taxon>
        <taxon>Arion</taxon>
    </lineage>
</organism>
<sequence length="55" mass="6505">MTVTNNETQRYDVDVRQINFVNWRREHCLSKYNSDGGQKFDCYCGKSSHLDTEKS</sequence>
<evidence type="ECO:0000313" key="1">
    <source>
        <dbReference type="EMBL" id="CEK84150.1"/>
    </source>
</evidence>
<name>A0A0B7AW74_9EUPU</name>
<protein>
    <submittedName>
        <fullName evidence="1">Uncharacterized protein</fullName>
    </submittedName>
</protein>
<accession>A0A0B7AW74</accession>
<proteinExistence type="predicted"/>
<gene>
    <name evidence="1" type="primary">ORF141008</name>
</gene>
<dbReference type="EMBL" id="HACG01037285">
    <property type="protein sequence ID" value="CEK84150.1"/>
    <property type="molecule type" value="Transcribed_RNA"/>
</dbReference>
<dbReference type="AlphaFoldDB" id="A0A0B7AW74"/>